<feature type="non-terminal residue" evidence="2">
    <location>
        <position position="80"/>
    </location>
</feature>
<sequence length="80" mass="8767">MRGSLRHRAPVRLPVVRTPPLRHWMPIFTGTQEPTKWVFPAAMASPESTAGTPAPDAPPRCAPPPRLLPGEARGPCHCRQ</sequence>
<reference evidence="2" key="1">
    <citation type="submission" date="2023-04" db="EMBL/GenBank/DDBJ databases">
        <authorList>
            <consortium name="ELIXIR-Norway"/>
        </authorList>
    </citation>
    <scope>NUCLEOTIDE SEQUENCE [LARGE SCALE GENOMIC DNA]</scope>
</reference>
<dbReference type="EMBL" id="OX459953">
    <property type="protein sequence ID" value="CAI9158670.1"/>
    <property type="molecule type" value="Genomic_DNA"/>
</dbReference>
<organism evidence="2 3">
    <name type="scientific">Rangifer tarandus platyrhynchus</name>
    <name type="common">Svalbard reindeer</name>
    <dbReference type="NCBI Taxonomy" id="3082113"/>
    <lineage>
        <taxon>Eukaryota</taxon>
        <taxon>Metazoa</taxon>
        <taxon>Chordata</taxon>
        <taxon>Craniata</taxon>
        <taxon>Vertebrata</taxon>
        <taxon>Euteleostomi</taxon>
        <taxon>Mammalia</taxon>
        <taxon>Eutheria</taxon>
        <taxon>Laurasiatheria</taxon>
        <taxon>Artiodactyla</taxon>
        <taxon>Ruminantia</taxon>
        <taxon>Pecora</taxon>
        <taxon>Cervidae</taxon>
        <taxon>Odocoileinae</taxon>
        <taxon>Rangifer</taxon>
    </lineage>
</organism>
<proteinExistence type="predicted"/>
<evidence type="ECO:0000256" key="1">
    <source>
        <dbReference type="SAM" id="MobiDB-lite"/>
    </source>
</evidence>
<protein>
    <submittedName>
        <fullName evidence="2">Uncharacterized protein</fullName>
    </submittedName>
</protein>
<dbReference type="Proteomes" id="UP001176941">
    <property type="component" value="Chromosome 17"/>
</dbReference>
<gene>
    <name evidence="2" type="ORF">MRATA1EN1_LOCUS7632</name>
</gene>
<feature type="region of interest" description="Disordered" evidence="1">
    <location>
        <begin position="44"/>
        <end position="80"/>
    </location>
</feature>
<evidence type="ECO:0000313" key="3">
    <source>
        <dbReference type="Proteomes" id="UP001176941"/>
    </source>
</evidence>
<evidence type="ECO:0000313" key="2">
    <source>
        <dbReference type="EMBL" id="CAI9158670.1"/>
    </source>
</evidence>
<name>A0ABN8YAR8_RANTA</name>
<accession>A0ABN8YAR8</accession>
<keyword evidence="3" id="KW-1185">Reference proteome</keyword>
<feature type="compositionally biased region" description="Pro residues" evidence="1">
    <location>
        <begin position="55"/>
        <end position="67"/>
    </location>
</feature>